<gene>
    <name evidence="1" type="ORF">B456_012G157400</name>
</gene>
<dbReference type="EMBL" id="CM001751">
    <property type="protein sequence ID" value="KJB78368.1"/>
    <property type="molecule type" value="Genomic_DNA"/>
</dbReference>
<organism evidence="1 2">
    <name type="scientific">Gossypium raimondii</name>
    <name type="common">Peruvian cotton</name>
    <name type="synonym">Gossypium klotzschianum subsp. raimondii</name>
    <dbReference type="NCBI Taxonomy" id="29730"/>
    <lineage>
        <taxon>Eukaryota</taxon>
        <taxon>Viridiplantae</taxon>
        <taxon>Streptophyta</taxon>
        <taxon>Embryophyta</taxon>
        <taxon>Tracheophyta</taxon>
        <taxon>Spermatophyta</taxon>
        <taxon>Magnoliopsida</taxon>
        <taxon>eudicotyledons</taxon>
        <taxon>Gunneridae</taxon>
        <taxon>Pentapetalae</taxon>
        <taxon>rosids</taxon>
        <taxon>malvids</taxon>
        <taxon>Malvales</taxon>
        <taxon>Malvaceae</taxon>
        <taxon>Malvoideae</taxon>
        <taxon>Gossypium</taxon>
    </lineage>
</organism>
<dbReference type="AlphaFoldDB" id="A0A0D2TS23"/>
<dbReference type="OMA" id="MGICKIN"/>
<dbReference type="Gramene" id="KJB78368">
    <property type="protein sequence ID" value="KJB78368"/>
    <property type="gene ID" value="B456_012G157400"/>
</dbReference>
<name>A0A0D2TS23_GOSRA</name>
<evidence type="ECO:0000313" key="1">
    <source>
        <dbReference type="EMBL" id="KJB78368.1"/>
    </source>
</evidence>
<evidence type="ECO:0000313" key="2">
    <source>
        <dbReference type="Proteomes" id="UP000032304"/>
    </source>
</evidence>
<proteinExistence type="predicted"/>
<dbReference type="Proteomes" id="UP000032304">
    <property type="component" value="Chromosome 12"/>
</dbReference>
<sequence length="185" mass="21811">MGICKINSSKKFLFSLLKDFPAVVKSLLQTIINNDDFFYYFYIQISTLIGISEKERFFQPYQIWGIHTMLGNPRLSALSEDEECLTKIIDKYQNNSSYYQIQAGIDLMAKAKYLLQQKDYQFRTDGRRILAYHSYLIKEKDDEGIRLLKKIADMDIEDFPSNIMQQIRSTWENCHQDISTIHDYG</sequence>
<protein>
    <submittedName>
        <fullName evidence="1">Uncharacterized protein</fullName>
    </submittedName>
</protein>
<reference evidence="1 2" key="1">
    <citation type="journal article" date="2012" name="Nature">
        <title>Repeated polyploidization of Gossypium genomes and the evolution of spinnable cotton fibres.</title>
        <authorList>
            <person name="Paterson A.H."/>
            <person name="Wendel J.F."/>
            <person name="Gundlach H."/>
            <person name="Guo H."/>
            <person name="Jenkins J."/>
            <person name="Jin D."/>
            <person name="Llewellyn D."/>
            <person name="Showmaker K.C."/>
            <person name="Shu S."/>
            <person name="Udall J."/>
            <person name="Yoo M.J."/>
            <person name="Byers R."/>
            <person name="Chen W."/>
            <person name="Doron-Faigenboim A."/>
            <person name="Duke M.V."/>
            <person name="Gong L."/>
            <person name="Grimwood J."/>
            <person name="Grover C."/>
            <person name="Grupp K."/>
            <person name="Hu G."/>
            <person name="Lee T.H."/>
            <person name="Li J."/>
            <person name="Lin L."/>
            <person name="Liu T."/>
            <person name="Marler B.S."/>
            <person name="Page J.T."/>
            <person name="Roberts A.W."/>
            <person name="Romanel E."/>
            <person name="Sanders W.S."/>
            <person name="Szadkowski E."/>
            <person name="Tan X."/>
            <person name="Tang H."/>
            <person name="Xu C."/>
            <person name="Wang J."/>
            <person name="Wang Z."/>
            <person name="Zhang D."/>
            <person name="Zhang L."/>
            <person name="Ashrafi H."/>
            <person name="Bedon F."/>
            <person name="Bowers J.E."/>
            <person name="Brubaker C.L."/>
            <person name="Chee P.W."/>
            <person name="Das S."/>
            <person name="Gingle A.R."/>
            <person name="Haigler C.H."/>
            <person name="Harker D."/>
            <person name="Hoffmann L.V."/>
            <person name="Hovav R."/>
            <person name="Jones D.C."/>
            <person name="Lemke C."/>
            <person name="Mansoor S."/>
            <person name="ur Rahman M."/>
            <person name="Rainville L.N."/>
            <person name="Rambani A."/>
            <person name="Reddy U.K."/>
            <person name="Rong J.K."/>
            <person name="Saranga Y."/>
            <person name="Scheffler B.E."/>
            <person name="Scheffler J.A."/>
            <person name="Stelly D.M."/>
            <person name="Triplett B.A."/>
            <person name="Van Deynze A."/>
            <person name="Vaslin M.F."/>
            <person name="Waghmare V.N."/>
            <person name="Walford S.A."/>
            <person name="Wright R.J."/>
            <person name="Zaki E.A."/>
            <person name="Zhang T."/>
            <person name="Dennis E.S."/>
            <person name="Mayer K.F."/>
            <person name="Peterson D.G."/>
            <person name="Rokhsar D.S."/>
            <person name="Wang X."/>
            <person name="Schmutz J."/>
        </authorList>
    </citation>
    <scope>NUCLEOTIDE SEQUENCE [LARGE SCALE GENOMIC DNA]</scope>
</reference>
<accession>A0A0D2TS23</accession>
<keyword evidence="2" id="KW-1185">Reference proteome</keyword>